<evidence type="ECO:0000313" key="1">
    <source>
        <dbReference type="EMBL" id="KAJ3551062.1"/>
    </source>
</evidence>
<dbReference type="Proteomes" id="UP001148662">
    <property type="component" value="Unassembled WGS sequence"/>
</dbReference>
<proteinExistence type="predicted"/>
<sequence>MATNTNTNIATSEYARRRRELFDITKALRDFGADALLGRPRIAVIGGQSTGKSSLVEAVTGITVPRDSGTCTRCPMECSIRGGTSSWACQISLLRTNSNNTSTSAFGARISNKEDVELNIRRAQAAILNPHLNSDSFLDKSYDELKSLAENNPRMLRFSRDTVVVDIEDPDGTDLFFVDLPGLIQNAAQDADIDIVRTLVEDYIAEPQTIILITIPAIDDIENQQAVRLARIADPEGTRTIGVITKPDSLTAGAIGLRTKWENIIKGVDRAHTLRLGFYCVRLPDDAERTHSRDEMECIATEFLRTTPPWSSLHNTSRLGVRALVSDISELLMSIIEQSLPDILAKLEGLISECEKDLEDLPEPITVDPATEILNRIISFCRDLQAIVSGQSEDKGFVHRNRAVYEKFNIAIRKTAPNFQPFEDLDKYVLGEDPTLAQDLNTEERPDTVMPPMDLYDVRRVIKESTGWELPRNIPYGAKVTLIRRSIELWSDPTSDCCDEIMTILRGEVDKQISEHFGRFRHLESHIGPIVRNYAVQVSVICKELVGEVLGREDTPYFTQNLHYLDSVYGKWLRRYKSARHNPQYYLITPPGRVEPPVSRSPSGLSYCPSPEEDILSILARLGYPGLKNEDLARLRPDAFEAELCVMADVRAYFQVAYKRVIDNIPLTIQRSLCQKLADTLQAHLVDKLKLGSPDASRRFDDLLAEDPRVQLKREELRTQLKQLREIQEKLQNF</sequence>
<protein>
    <submittedName>
        <fullName evidence="1">Uncharacterized protein</fullName>
    </submittedName>
</protein>
<evidence type="ECO:0000313" key="2">
    <source>
        <dbReference type="Proteomes" id="UP001148662"/>
    </source>
</evidence>
<accession>A0ACC1T1M6</accession>
<organism evidence="1 2">
    <name type="scientific">Phlebia brevispora</name>
    <dbReference type="NCBI Taxonomy" id="194682"/>
    <lineage>
        <taxon>Eukaryota</taxon>
        <taxon>Fungi</taxon>
        <taxon>Dikarya</taxon>
        <taxon>Basidiomycota</taxon>
        <taxon>Agaricomycotina</taxon>
        <taxon>Agaricomycetes</taxon>
        <taxon>Polyporales</taxon>
        <taxon>Meruliaceae</taxon>
        <taxon>Phlebia</taxon>
    </lineage>
</organism>
<gene>
    <name evidence="1" type="ORF">NM688_g4940</name>
</gene>
<reference evidence="1" key="1">
    <citation type="submission" date="2022-07" db="EMBL/GenBank/DDBJ databases">
        <title>Genome Sequence of Phlebia brevispora.</title>
        <authorList>
            <person name="Buettner E."/>
        </authorList>
    </citation>
    <scope>NUCLEOTIDE SEQUENCE</scope>
    <source>
        <strain evidence="1">MPL23</strain>
    </source>
</reference>
<dbReference type="EMBL" id="JANHOG010000866">
    <property type="protein sequence ID" value="KAJ3551062.1"/>
    <property type="molecule type" value="Genomic_DNA"/>
</dbReference>
<comment type="caution">
    <text evidence="1">The sequence shown here is derived from an EMBL/GenBank/DDBJ whole genome shotgun (WGS) entry which is preliminary data.</text>
</comment>
<name>A0ACC1T1M6_9APHY</name>
<keyword evidence="2" id="KW-1185">Reference proteome</keyword>